<dbReference type="HOGENOM" id="CLU_025664_2_0_4"/>
<accession>A0A0E3U6L6</accession>
<keyword evidence="1" id="KW-0812">Transmembrane</keyword>
<dbReference type="KEGG" id="pox:MB84_12440"/>
<dbReference type="OrthoDB" id="9776609at2"/>
<keyword evidence="3" id="KW-1185">Reference proteome</keyword>
<dbReference type="InterPro" id="IPR005625">
    <property type="entry name" value="PepSY-ass_TM"/>
</dbReference>
<feature type="transmembrane region" description="Helical" evidence="1">
    <location>
        <begin position="470"/>
        <end position="490"/>
    </location>
</feature>
<keyword evidence="1" id="KW-1133">Transmembrane helix</keyword>
<feature type="transmembrane region" description="Helical" evidence="1">
    <location>
        <begin position="447"/>
        <end position="463"/>
    </location>
</feature>
<sequence>MTSTPAPKTKPQARSIRQTMSDLHTWSGLLVGWLLYAMFLTGTVSYFKDELSQWMRPEVPHRQSLPDPAVVAQHVGDQLVTLAAGSPQWSIYLPTERNPVAGVFWRNPPAPKGALKADASTPRRTFEEATFDSSTGRTLQARETLGGDFFYRFHFQFHPLPVLWGRWLAGFCAMFMLVAIVSGVITHKKIFIDFFTFRWGKGQRSWLDAHNALSVFGLPFHLMITYTGLVTLMAMYMPWGAQTALKTPMDRAQLSAQLSAFPPPGKATGEKVPLAPIAPMVREAQARWGASDVGRVSVTHAGDAAARVAVTRGESTRVSMSPQYLLFDGTTGKLIDVHDGVGPAAETRGVMYALHLGRFSDLHLRWLYFLVSLGGTAMVGSGLVMWTVKRRTKLPDPTRPHFGFHVVERLNIAAIGGLSIAMTAFLWGNRLIPADALRRSVTEVDVFYWAWAATLLYALVRPAKRAWVELLWFGAAVLALLPVLNAVTTSRGLWHSLTTGDWVYAGVDLMLWAFAALHAWLAIRTARHKPKAKPARVMAPVRTTASAPINAPINASLNEDRA</sequence>
<dbReference type="Pfam" id="PF03929">
    <property type="entry name" value="PepSY_TM"/>
    <property type="match status" value="1"/>
</dbReference>
<feature type="transmembrane region" description="Helical" evidence="1">
    <location>
        <begin position="167"/>
        <end position="191"/>
    </location>
</feature>
<organism evidence="2 3">
    <name type="scientific">Pandoraea oxalativorans</name>
    <dbReference type="NCBI Taxonomy" id="573737"/>
    <lineage>
        <taxon>Bacteria</taxon>
        <taxon>Pseudomonadati</taxon>
        <taxon>Pseudomonadota</taxon>
        <taxon>Betaproteobacteria</taxon>
        <taxon>Burkholderiales</taxon>
        <taxon>Burkholderiaceae</taxon>
        <taxon>Pandoraea</taxon>
    </lineage>
</organism>
<dbReference type="PATRIC" id="fig|573737.6.peg.3377"/>
<feature type="transmembrane region" description="Helical" evidence="1">
    <location>
        <begin position="366"/>
        <end position="388"/>
    </location>
</feature>
<feature type="transmembrane region" description="Helical" evidence="1">
    <location>
        <begin position="502"/>
        <end position="523"/>
    </location>
</feature>
<dbReference type="RefSeq" id="WP_046291372.1">
    <property type="nucleotide sequence ID" value="NZ_CP011253.3"/>
</dbReference>
<evidence type="ECO:0000313" key="2">
    <source>
        <dbReference type="EMBL" id="AKC70119.1"/>
    </source>
</evidence>
<feature type="transmembrane region" description="Helical" evidence="1">
    <location>
        <begin position="212"/>
        <end position="239"/>
    </location>
</feature>
<gene>
    <name evidence="2" type="ORF">MB84_12440</name>
</gene>
<dbReference type="Proteomes" id="UP000035050">
    <property type="component" value="Chromosome"/>
</dbReference>
<feature type="transmembrane region" description="Helical" evidence="1">
    <location>
        <begin position="409"/>
        <end position="427"/>
    </location>
</feature>
<dbReference type="AlphaFoldDB" id="A0A0E3U6L6"/>
<feature type="transmembrane region" description="Helical" evidence="1">
    <location>
        <begin position="23"/>
        <end position="47"/>
    </location>
</feature>
<keyword evidence="1" id="KW-0472">Membrane</keyword>
<proteinExistence type="predicted"/>
<evidence type="ECO:0000313" key="3">
    <source>
        <dbReference type="Proteomes" id="UP000035050"/>
    </source>
</evidence>
<name>A0A0E3U6L6_9BURK</name>
<reference evidence="2" key="1">
    <citation type="submission" date="2016-06" db="EMBL/GenBank/DDBJ databases">
        <title>Pandoraea oxalativorans DSM 23570 Genome Sequencing.</title>
        <authorList>
            <person name="Ee R."/>
            <person name="Lim Y.-L."/>
            <person name="Yong D."/>
            <person name="Yin W.-F."/>
            <person name="Chan K.-G."/>
        </authorList>
    </citation>
    <scope>NUCLEOTIDE SEQUENCE</scope>
    <source>
        <strain evidence="2">DSM 23570</strain>
    </source>
</reference>
<dbReference type="PANTHER" id="PTHR34219:SF4">
    <property type="entry name" value="PEPSY DOMAIN-CONTAINING PROTEIN"/>
    <property type="match status" value="1"/>
</dbReference>
<dbReference type="PANTHER" id="PTHR34219">
    <property type="entry name" value="IRON-REGULATED INNER MEMBRANE PROTEIN-RELATED"/>
    <property type="match status" value="1"/>
</dbReference>
<protein>
    <submittedName>
        <fullName evidence="2">Peptidase</fullName>
    </submittedName>
</protein>
<evidence type="ECO:0000256" key="1">
    <source>
        <dbReference type="SAM" id="Phobius"/>
    </source>
</evidence>
<dbReference type="EMBL" id="CP011253">
    <property type="protein sequence ID" value="AKC70119.1"/>
    <property type="molecule type" value="Genomic_DNA"/>
</dbReference>